<accession>A0A2W5BDQ9</accession>
<proteinExistence type="predicted"/>
<name>A0A2W5BDQ9_9CORY</name>
<comment type="caution">
    <text evidence="1">The sequence shown here is derived from an EMBL/GenBank/DDBJ whole genome shotgun (WGS) entry which is preliminary data.</text>
</comment>
<evidence type="ECO:0000313" key="2">
    <source>
        <dbReference type="Proteomes" id="UP000249451"/>
    </source>
</evidence>
<reference evidence="1 2" key="1">
    <citation type="submission" date="2017-11" db="EMBL/GenBank/DDBJ databases">
        <title>Infants hospitalized years apart are colonized by the same room-sourced microbial strains.</title>
        <authorList>
            <person name="Brooks B."/>
            <person name="Olm M.R."/>
            <person name="Firek B.A."/>
            <person name="Baker R."/>
            <person name="Thomas B.C."/>
            <person name="Morowitz M.J."/>
            <person name="Banfield J.F."/>
        </authorList>
    </citation>
    <scope>NUCLEOTIDE SEQUENCE [LARGE SCALE GENOMIC DNA]</scope>
    <source>
        <strain evidence="1">S2_012_000_R3_87</strain>
    </source>
</reference>
<evidence type="ECO:0000313" key="1">
    <source>
        <dbReference type="EMBL" id="PZP03558.1"/>
    </source>
</evidence>
<dbReference type="AlphaFoldDB" id="A0A2W5BDQ9"/>
<dbReference type="Proteomes" id="UP000249451">
    <property type="component" value="Unassembled WGS sequence"/>
</dbReference>
<gene>
    <name evidence="1" type="ORF">DI609_00770</name>
</gene>
<sequence length="138" mass="15903">MNRDQITTIATQVLENSVYANHLTDIRDYNGDDSWDAYTNIITSHHGKAIAKLELLDVINPRLAELIRGEHNGLVSDCRKQMYAHFLENNTRRERADMLLNLADAGRLDEAAAFMREFRDREIPKAVEHLADYIEKGY</sequence>
<organism evidence="1 2">
    <name type="scientific">Corynebacterium urealyticum</name>
    <dbReference type="NCBI Taxonomy" id="43771"/>
    <lineage>
        <taxon>Bacteria</taxon>
        <taxon>Bacillati</taxon>
        <taxon>Actinomycetota</taxon>
        <taxon>Actinomycetes</taxon>
        <taxon>Mycobacteriales</taxon>
        <taxon>Corynebacteriaceae</taxon>
        <taxon>Corynebacterium</taxon>
    </lineage>
</organism>
<protein>
    <submittedName>
        <fullName evidence="1">Uncharacterized protein</fullName>
    </submittedName>
</protein>
<dbReference type="EMBL" id="QFNY01000009">
    <property type="protein sequence ID" value="PZP03558.1"/>
    <property type="molecule type" value="Genomic_DNA"/>
</dbReference>